<evidence type="ECO:0000256" key="1">
    <source>
        <dbReference type="ARBA" id="ARBA00004651"/>
    </source>
</evidence>
<dbReference type="InterPro" id="IPR003439">
    <property type="entry name" value="ABC_transporter-like_ATP-bd"/>
</dbReference>
<evidence type="ECO:0000313" key="11">
    <source>
        <dbReference type="Proteomes" id="UP001164390"/>
    </source>
</evidence>
<dbReference type="Pfam" id="PF00005">
    <property type="entry name" value="ABC_tran"/>
    <property type="match status" value="1"/>
</dbReference>
<dbReference type="RefSeq" id="WP_271633069.1">
    <property type="nucleotide sequence ID" value="NZ_CP094970.1"/>
</dbReference>
<evidence type="ECO:0000256" key="4">
    <source>
        <dbReference type="ARBA" id="ARBA00022840"/>
    </source>
</evidence>
<dbReference type="Pfam" id="PF00664">
    <property type="entry name" value="ABC_membrane"/>
    <property type="match status" value="1"/>
</dbReference>
<dbReference type="InterPro" id="IPR017871">
    <property type="entry name" value="ABC_transporter-like_CS"/>
</dbReference>
<dbReference type="SUPFAM" id="SSF90123">
    <property type="entry name" value="ABC transporter transmembrane region"/>
    <property type="match status" value="1"/>
</dbReference>
<dbReference type="PANTHER" id="PTHR24221:SF653">
    <property type="entry name" value="TRANSPORT ATP-BINDING PROTEIN CYDC"/>
    <property type="match status" value="1"/>
</dbReference>
<dbReference type="GO" id="GO:0016887">
    <property type="term" value="F:ATP hydrolysis activity"/>
    <property type="evidence" value="ECO:0007669"/>
    <property type="project" value="InterPro"/>
</dbReference>
<dbReference type="GO" id="GO:0005524">
    <property type="term" value="F:ATP binding"/>
    <property type="evidence" value="ECO:0007669"/>
    <property type="project" value="UniProtKB-KW"/>
</dbReference>
<keyword evidence="3" id="KW-0547">Nucleotide-binding</keyword>
<dbReference type="EMBL" id="CP094970">
    <property type="protein sequence ID" value="UYM04372.1"/>
    <property type="molecule type" value="Genomic_DNA"/>
</dbReference>
<sequence length="547" mass="56929">MNRQLTVGAVLGVLSTWSMIGLLLTSGWLLSRAAEQPPVLYLMVAIVAVRAFGIARGGLRYAERLLTHDGVLRTLTRIRADVYEQIERRAPAGLGDRRRGDLVSRVVGDVDALQDSILRVRLPWLVTATAAAGTTVLVGIVLPTAGLALAVAVTIVVVGVPALVRAAGERVQSQVAPLRGDLAAAAAEAVHAAPDLVAYDATSLVRERIGEIDARLRRAERRTAWLEGLGSALVFAALGIAVAAMLWLGIPAVADGSLTPVLLAVVALAPVALLDPLDAIPAMSHTRARVAGARNRLDQLGRAPVPVADPPQGSGSPDGYGIEVHGLSAAWPGGPEVLHAVSLTLPEGAVATVTGPSGCGKSTLAAVLLKFLTPTAGQVTLGGIDLASLTGDEVRGVVGMLGQDEHVFDTSIRENLRIARPDASEAALWEALDRAGLGHFVRGLPAQLDTAVGENGARLSGGERQRLGLARLLLGDHRVLILDEPTEQLDEEAGDALLADLLALAPERSILLITHRPLGSAVPRAARSVRIGEASAEKSATEHVPAR</sequence>
<dbReference type="SMART" id="SM00382">
    <property type="entry name" value="AAA"/>
    <property type="match status" value="1"/>
</dbReference>
<dbReference type="NCBIfam" id="TIGR02868">
    <property type="entry name" value="CydC"/>
    <property type="match status" value="1"/>
</dbReference>
<dbReference type="GO" id="GO:0034040">
    <property type="term" value="F:ATPase-coupled lipid transmembrane transporter activity"/>
    <property type="evidence" value="ECO:0007669"/>
    <property type="project" value="TreeGrafter"/>
</dbReference>
<evidence type="ECO:0000259" key="9">
    <source>
        <dbReference type="PROSITE" id="PS50929"/>
    </source>
</evidence>
<dbReference type="PROSITE" id="PS00211">
    <property type="entry name" value="ABC_TRANSPORTER_1"/>
    <property type="match status" value="1"/>
</dbReference>
<dbReference type="Proteomes" id="UP001164390">
    <property type="component" value="Chromosome"/>
</dbReference>
<dbReference type="GO" id="GO:0140359">
    <property type="term" value="F:ABC-type transporter activity"/>
    <property type="evidence" value="ECO:0007669"/>
    <property type="project" value="InterPro"/>
</dbReference>
<dbReference type="PROSITE" id="PS50893">
    <property type="entry name" value="ABC_TRANSPORTER_2"/>
    <property type="match status" value="1"/>
</dbReference>
<dbReference type="GO" id="GO:0034775">
    <property type="term" value="P:glutathione transmembrane transport"/>
    <property type="evidence" value="ECO:0007669"/>
    <property type="project" value="InterPro"/>
</dbReference>
<dbReference type="KEGG" id="sgrg:L0C25_17800"/>
<dbReference type="AlphaFoldDB" id="A0AA46TFG1"/>
<evidence type="ECO:0000256" key="3">
    <source>
        <dbReference type="ARBA" id="ARBA00022741"/>
    </source>
</evidence>
<feature type="transmembrane region" description="Helical" evidence="7">
    <location>
        <begin position="7"/>
        <end position="28"/>
    </location>
</feature>
<dbReference type="InterPro" id="IPR003593">
    <property type="entry name" value="AAA+_ATPase"/>
</dbReference>
<protein>
    <submittedName>
        <fullName evidence="10">Thiol reductant ABC exporter subunit CydC</fullName>
    </submittedName>
</protein>
<evidence type="ECO:0000256" key="2">
    <source>
        <dbReference type="ARBA" id="ARBA00022692"/>
    </source>
</evidence>
<organism evidence="10 11">
    <name type="scientific">Solicola gregarius</name>
    <dbReference type="NCBI Taxonomy" id="2908642"/>
    <lineage>
        <taxon>Bacteria</taxon>
        <taxon>Bacillati</taxon>
        <taxon>Actinomycetota</taxon>
        <taxon>Actinomycetes</taxon>
        <taxon>Propionibacteriales</taxon>
        <taxon>Nocardioidaceae</taxon>
        <taxon>Solicola</taxon>
    </lineage>
</organism>
<feature type="transmembrane region" description="Helical" evidence="7">
    <location>
        <begin position="122"/>
        <end position="141"/>
    </location>
</feature>
<dbReference type="InterPro" id="IPR014223">
    <property type="entry name" value="ABC_CydC/D"/>
</dbReference>
<evidence type="ECO:0000256" key="6">
    <source>
        <dbReference type="ARBA" id="ARBA00023136"/>
    </source>
</evidence>
<dbReference type="SUPFAM" id="SSF52540">
    <property type="entry name" value="P-loop containing nucleoside triphosphate hydrolases"/>
    <property type="match status" value="1"/>
</dbReference>
<proteinExistence type="predicted"/>
<evidence type="ECO:0000313" key="10">
    <source>
        <dbReference type="EMBL" id="UYM04372.1"/>
    </source>
</evidence>
<keyword evidence="6 7" id="KW-0472">Membrane</keyword>
<dbReference type="InterPro" id="IPR027417">
    <property type="entry name" value="P-loop_NTPase"/>
</dbReference>
<feature type="transmembrane region" description="Helical" evidence="7">
    <location>
        <begin position="224"/>
        <end position="250"/>
    </location>
</feature>
<feature type="domain" description="ABC transporter" evidence="8">
    <location>
        <begin position="322"/>
        <end position="546"/>
    </location>
</feature>
<evidence type="ECO:0000256" key="7">
    <source>
        <dbReference type="SAM" id="Phobius"/>
    </source>
</evidence>
<name>A0AA46TFG1_9ACTN</name>
<dbReference type="Gene3D" id="1.20.1560.10">
    <property type="entry name" value="ABC transporter type 1, transmembrane domain"/>
    <property type="match status" value="1"/>
</dbReference>
<comment type="subcellular location">
    <subcellularLocation>
        <location evidence="1">Cell membrane</location>
        <topology evidence="1">Multi-pass membrane protein</topology>
    </subcellularLocation>
</comment>
<evidence type="ECO:0000256" key="5">
    <source>
        <dbReference type="ARBA" id="ARBA00022989"/>
    </source>
</evidence>
<dbReference type="PANTHER" id="PTHR24221">
    <property type="entry name" value="ATP-BINDING CASSETTE SUB-FAMILY B"/>
    <property type="match status" value="1"/>
</dbReference>
<dbReference type="PROSITE" id="PS50929">
    <property type="entry name" value="ABC_TM1F"/>
    <property type="match status" value="1"/>
</dbReference>
<keyword evidence="11" id="KW-1185">Reference proteome</keyword>
<dbReference type="InterPro" id="IPR036640">
    <property type="entry name" value="ABC1_TM_sf"/>
</dbReference>
<dbReference type="InterPro" id="IPR011527">
    <property type="entry name" value="ABC1_TM_dom"/>
</dbReference>
<dbReference type="Gene3D" id="3.40.50.300">
    <property type="entry name" value="P-loop containing nucleotide triphosphate hydrolases"/>
    <property type="match status" value="1"/>
</dbReference>
<dbReference type="GO" id="GO:0005886">
    <property type="term" value="C:plasma membrane"/>
    <property type="evidence" value="ECO:0007669"/>
    <property type="project" value="UniProtKB-SubCell"/>
</dbReference>
<keyword evidence="5 7" id="KW-1133">Transmembrane helix</keyword>
<feature type="domain" description="ABC transmembrane type-1" evidence="9">
    <location>
        <begin position="7"/>
        <end position="289"/>
    </location>
</feature>
<gene>
    <name evidence="10" type="primary">cydC</name>
    <name evidence="10" type="ORF">L0C25_17800</name>
</gene>
<keyword evidence="4" id="KW-0067">ATP-binding</keyword>
<accession>A0AA46TFG1</accession>
<evidence type="ECO:0000259" key="8">
    <source>
        <dbReference type="PROSITE" id="PS50893"/>
    </source>
</evidence>
<feature type="transmembrane region" description="Helical" evidence="7">
    <location>
        <begin position="147"/>
        <end position="164"/>
    </location>
</feature>
<dbReference type="InterPro" id="IPR039421">
    <property type="entry name" value="Type_1_exporter"/>
</dbReference>
<feature type="transmembrane region" description="Helical" evidence="7">
    <location>
        <begin position="40"/>
        <end position="59"/>
    </location>
</feature>
<dbReference type="GO" id="GO:0045454">
    <property type="term" value="P:cell redox homeostasis"/>
    <property type="evidence" value="ECO:0007669"/>
    <property type="project" value="InterPro"/>
</dbReference>
<reference evidence="10" key="1">
    <citation type="submission" date="2022-01" db="EMBL/GenBank/DDBJ databases">
        <title>Nocardioidaceae gen. sp. A5X3R13.</title>
        <authorList>
            <person name="Lopez Marin M.A."/>
            <person name="Uhlik O."/>
        </authorList>
    </citation>
    <scope>NUCLEOTIDE SEQUENCE</scope>
    <source>
        <strain evidence="10">A5X3R13</strain>
    </source>
</reference>
<keyword evidence="2 7" id="KW-0812">Transmembrane</keyword>